<sequence>MAISFDLPPIRIALYTLVTLFSIVVFGLSIARIVYTKGLSPWDPLNHGQPYYDPIVAELIVSTILTVPWSIFVMHTIHKRVERRRVSTFRSELIGLFIIWVFWLCGAAIATVTENRGTPGRWGDLSFCWEYKQCRILTTLLAFAWSTWAILTFLLVISLIFVTANRALLEPMHGRWDPRASHYGATQPAPMMGYA</sequence>
<keyword evidence="1" id="KW-1133">Transmembrane helix</keyword>
<feature type="transmembrane region" description="Helical" evidence="1">
    <location>
        <begin position="148"/>
        <end position="169"/>
    </location>
</feature>
<feature type="transmembrane region" description="Helical" evidence="1">
    <location>
        <begin position="12"/>
        <end position="35"/>
    </location>
</feature>
<reference evidence="2 3" key="1">
    <citation type="journal article" date="2010" name="Nat. Biotechnol.">
        <title>Genome sequence of the model mushroom Schizophyllum commune.</title>
        <authorList>
            <person name="Ohm R.A."/>
            <person name="de Jong J.F."/>
            <person name="Lugones L.G."/>
            <person name="Aerts A."/>
            <person name="Kothe E."/>
            <person name="Stajich J.E."/>
            <person name="de Vries R.P."/>
            <person name="Record E."/>
            <person name="Levasseur A."/>
            <person name="Baker S.E."/>
            <person name="Bartholomew K.A."/>
            <person name="Coutinho P.M."/>
            <person name="Erdmann S."/>
            <person name="Fowler T.J."/>
            <person name="Gathman A.C."/>
            <person name="Lombard V."/>
            <person name="Henrissat B."/>
            <person name="Knabe N."/>
            <person name="Kuees U."/>
            <person name="Lilly W.W."/>
            <person name="Lindquist E."/>
            <person name="Lucas S."/>
            <person name="Magnuson J.K."/>
            <person name="Piumi F."/>
            <person name="Raudaskoski M."/>
            <person name="Salamov A."/>
            <person name="Schmutz J."/>
            <person name="Schwarze F.W.M.R."/>
            <person name="vanKuyk P.A."/>
            <person name="Horton J.S."/>
            <person name="Grigoriev I.V."/>
            <person name="Woesten H.A.B."/>
        </authorList>
    </citation>
    <scope>NUCLEOTIDE SEQUENCE [LARGE SCALE GENOMIC DNA]</scope>
    <source>
        <strain evidence="3">H4-8 / FGSC 9210</strain>
    </source>
</reference>
<protein>
    <recommendedName>
        <fullName evidence="4">MARVEL domain-containing protein</fullName>
    </recommendedName>
</protein>
<evidence type="ECO:0000313" key="3">
    <source>
        <dbReference type="Proteomes" id="UP000007431"/>
    </source>
</evidence>
<dbReference type="InParanoid" id="D8Q904"/>
<dbReference type="eggNOG" id="ENOG502SX89">
    <property type="taxonomic scope" value="Eukaryota"/>
</dbReference>
<dbReference type="KEGG" id="scm:SCHCO_02632338"/>
<dbReference type="EMBL" id="GL377308">
    <property type="protein sequence ID" value="EFI95154.1"/>
    <property type="molecule type" value="Genomic_DNA"/>
</dbReference>
<name>D8Q904_SCHCM</name>
<dbReference type="HOGENOM" id="CLU_095057_1_1_1"/>
<dbReference type="RefSeq" id="XP_003030057.1">
    <property type="nucleotide sequence ID" value="XM_003030011.1"/>
</dbReference>
<dbReference type="GeneID" id="9588035"/>
<dbReference type="AlphaFoldDB" id="D8Q904"/>
<gene>
    <name evidence="2" type="ORF">SCHCODRAFT_82660</name>
</gene>
<feature type="transmembrane region" description="Helical" evidence="1">
    <location>
        <begin position="93"/>
        <end position="112"/>
    </location>
</feature>
<evidence type="ECO:0000256" key="1">
    <source>
        <dbReference type="SAM" id="Phobius"/>
    </source>
</evidence>
<dbReference type="OMA" id="IHRSYDY"/>
<dbReference type="VEuPathDB" id="FungiDB:SCHCODRAFT_02632338"/>
<dbReference type="STRING" id="578458.D8Q904"/>
<keyword evidence="1" id="KW-0472">Membrane</keyword>
<evidence type="ECO:0000313" key="2">
    <source>
        <dbReference type="EMBL" id="EFI95154.1"/>
    </source>
</evidence>
<feature type="transmembrane region" description="Helical" evidence="1">
    <location>
        <begin position="55"/>
        <end position="73"/>
    </location>
</feature>
<accession>D8Q904</accession>
<organism evidence="3">
    <name type="scientific">Schizophyllum commune (strain H4-8 / FGSC 9210)</name>
    <name type="common">Split gill fungus</name>
    <dbReference type="NCBI Taxonomy" id="578458"/>
    <lineage>
        <taxon>Eukaryota</taxon>
        <taxon>Fungi</taxon>
        <taxon>Dikarya</taxon>
        <taxon>Basidiomycota</taxon>
        <taxon>Agaricomycotina</taxon>
        <taxon>Agaricomycetes</taxon>
        <taxon>Agaricomycetidae</taxon>
        <taxon>Agaricales</taxon>
        <taxon>Schizophyllaceae</taxon>
        <taxon>Schizophyllum</taxon>
    </lineage>
</organism>
<keyword evidence="3" id="KW-1185">Reference proteome</keyword>
<dbReference type="OrthoDB" id="2501127at2759"/>
<dbReference type="Proteomes" id="UP000007431">
    <property type="component" value="Unassembled WGS sequence"/>
</dbReference>
<keyword evidence="1" id="KW-0812">Transmembrane</keyword>
<evidence type="ECO:0008006" key="4">
    <source>
        <dbReference type="Google" id="ProtNLM"/>
    </source>
</evidence>
<proteinExistence type="predicted"/>